<proteinExistence type="predicted"/>
<dbReference type="AlphaFoldDB" id="X0WQ85"/>
<gene>
    <name evidence="1" type="ORF">S01H1_61280</name>
</gene>
<comment type="caution">
    <text evidence="1">The sequence shown here is derived from an EMBL/GenBank/DDBJ whole genome shotgun (WGS) entry which is preliminary data.</text>
</comment>
<reference evidence="1" key="1">
    <citation type="journal article" date="2014" name="Front. Microbiol.">
        <title>High frequency of phylogenetically diverse reductive dehalogenase-homologous genes in deep subseafloor sedimentary metagenomes.</title>
        <authorList>
            <person name="Kawai M."/>
            <person name="Futagami T."/>
            <person name="Toyoda A."/>
            <person name="Takaki Y."/>
            <person name="Nishi S."/>
            <person name="Hori S."/>
            <person name="Arai W."/>
            <person name="Tsubouchi T."/>
            <person name="Morono Y."/>
            <person name="Uchiyama I."/>
            <person name="Ito T."/>
            <person name="Fujiyama A."/>
            <person name="Inagaki F."/>
            <person name="Takami H."/>
        </authorList>
    </citation>
    <scope>NUCLEOTIDE SEQUENCE</scope>
    <source>
        <strain evidence="1">Expedition CK06-06</strain>
    </source>
</reference>
<evidence type="ECO:0000313" key="1">
    <source>
        <dbReference type="EMBL" id="GAG32815.1"/>
    </source>
</evidence>
<dbReference type="EMBL" id="BARS01040170">
    <property type="protein sequence ID" value="GAG32815.1"/>
    <property type="molecule type" value="Genomic_DNA"/>
</dbReference>
<sequence length="85" mass="9547">DMIASMKTFLFEMEKADLKGKVGAAFGSYGWSGESVQMMTDTMKHIFGMNVIEPGLKMLRRPGEGGLKQCQEFGRKIADKVKNRR</sequence>
<name>X0WQ85_9ZZZZ</name>
<accession>X0WQ85</accession>
<dbReference type="PANTHER" id="PTHR43717:SF1">
    <property type="entry name" value="ANAEROBIC NITRIC OXIDE REDUCTASE FLAVORUBREDOXIN"/>
    <property type="match status" value="1"/>
</dbReference>
<protein>
    <recommendedName>
        <fullName evidence="2">Flavodoxin-like domain-containing protein</fullName>
    </recommendedName>
</protein>
<dbReference type="PANTHER" id="PTHR43717">
    <property type="entry name" value="ANAEROBIC NITRIC OXIDE REDUCTASE FLAVORUBREDOXIN"/>
    <property type="match status" value="1"/>
</dbReference>
<dbReference type="InterPro" id="IPR029039">
    <property type="entry name" value="Flavoprotein-like_sf"/>
</dbReference>
<organism evidence="1">
    <name type="scientific">marine sediment metagenome</name>
    <dbReference type="NCBI Taxonomy" id="412755"/>
    <lineage>
        <taxon>unclassified sequences</taxon>
        <taxon>metagenomes</taxon>
        <taxon>ecological metagenomes</taxon>
    </lineage>
</organism>
<feature type="non-terminal residue" evidence="1">
    <location>
        <position position="1"/>
    </location>
</feature>
<dbReference type="SUPFAM" id="SSF52218">
    <property type="entry name" value="Flavoproteins"/>
    <property type="match status" value="1"/>
</dbReference>
<dbReference type="Gene3D" id="3.40.50.360">
    <property type="match status" value="1"/>
</dbReference>
<evidence type="ECO:0008006" key="2">
    <source>
        <dbReference type="Google" id="ProtNLM"/>
    </source>
</evidence>